<protein>
    <submittedName>
        <fullName evidence="4">30S ribosomal protein S17</fullName>
    </submittedName>
</protein>
<proteinExistence type="inferred from homology"/>
<dbReference type="GO" id="GO:0005840">
    <property type="term" value="C:ribosome"/>
    <property type="evidence" value="ECO:0007669"/>
    <property type="project" value="UniProtKB-KW"/>
</dbReference>
<gene>
    <name evidence="4" type="primary">rpsQ</name>
    <name evidence="4" type="ORF">COT44_04145</name>
</gene>
<keyword evidence="3" id="KW-0687">Ribonucleoprotein</keyword>
<dbReference type="AlphaFoldDB" id="A0A2M6XC60"/>
<feature type="non-terminal residue" evidence="4">
    <location>
        <position position="82"/>
    </location>
</feature>
<dbReference type="Gene3D" id="2.40.50.140">
    <property type="entry name" value="Nucleic acid-binding proteins"/>
    <property type="match status" value="1"/>
</dbReference>
<dbReference type="CDD" id="cd00364">
    <property type="entry name" value="Ribosomal_uS17"/>
    <property type="match status" value="1"/>
</dbReference>
<reference evidence="5" key="1">
    <citation type="submission" date="2017-09" db="EMBL/GenBank/DDBJ databases">
        <title>Depth-based differentiation of microbial function through sediment-hosted aquifers and enrichment of novel symbionts in the deep terrestrial subsurface.</title>
        <authorList>
            <person name="Probst A.J."/>
            <person name="Ladd B."/>
            <person name="Jarett J.K."/>
            <person name="Geller-Mcgrath D.E."/>
            <person name="Sieber C.M.K."/>
            <person name="Emerson J.B."/>
            <person name="Anantharaman K."/>
            <person name="Thomas B.C."/>
            <person name="Malmstrom R."/>
            <person name="Stieglmeier M."/>
            <person name="Klingl A."/>
            <person name="Woyke T."/>
            <person name="Ryan C.M."/>
            <person name="Banfield J.F."/>
        </authorList>
    </citation>
    <scope>NUCLEOTIDE SEQUENCE [LARGE SCALE GENOMIC DNA]</scope>
</reference>
<dbReference type="GO" id="GO:1990904">
    <property type="term" value="C:ribonucleoprotein complex"/>
    <property type="evidence" value="ECO:0007669"/>
    <property type="project" value="UniProtKB-KW"/>
</dbReference>
<dbReference type="InterPro" id="IPR000266">
    <property type="entry name" value="Ribosomal_uS17"/>
</dbReference>
<evidence type="ECO:0000256" key="1">
    <source>
        <dbReference type="ARBA" id="ARBA00010254"/>
    </source>
</evidence>
<evidence type="ECO:0000313" key="5">
    <source>
        <dbReference type="Proteomes" id="UP000228996"/>
    </source>
</evidence>
<dbReference type="Pfam" id="PF00366">
    <property type="entry name" value="Ribosomal_S17"/>
    <property type="match status" value="1"/>
</dbReference>
<accession>A0A2M6XC60</accession>
<evidence type="ECO:0000256" key="3">
    <source>
        <dbReference type="ARBA" id="ARBA00023274"/>
    </source>
</evidence>
<evidence type="ECO:0000313" key="4">
    <source>
        <dbReference type="EMBL" id="PIU03230.1"/>
    </source>
</evidence>
<comment type="similarity">
    <text evidence="1">Belongs to the universal ribosomal protein uS17 family.</text>
</comment>
<dbReference type="PRINTS" id="PR00973">
    <property type="entry name" value="RIBOSOMALS17"/>
</dbReference>
<name>A0A2M6XC60_9BACT</name>
<dbReference type="PANTHER" id="PTHR10744">
    <property type="entry name" value="40S RIBOSOMAL PROTEIN S11 FAMILY MEMBER"/>
    <property type="match status" value="1"/>
</dbReference>
<organism evidence="4 5">
    <name type="scientific">Candidatus Shapirobacteria bacterium CG08_land_8_20_14_0_20_39_18</name>
    <dbReference type="NCBI Taxonomy" id="1974883"/>
    <lineage>
        <taxon>Bacteria</taxon>
        <taxon>Candidatus Shapironibacteriota</taxon>
    </lineage>
</organism>
<dbReference type="GO" id="GO:0003735">
    <property type="term" value="F:structural constituent of ribosome"/>
    <property type="evidence" value="ECO:0007669"/>
    <property type="project" value="InterPro"/>
</dbReference>
<dbReference type="EMBL" id="PEYO01000020">
    <property type="protein sequence ID" value="PIU03230.1"/>
    <property type="molecule type" value="Genomic_DNA"/>
</dbReference>
<dbReference type="SUPFAM" id="SSF50249">
    <property type="entry name" value="Nucleic acid-binding proteins"/>
    <property type="match status" value="1"/>
</dbReference>
<sequence>MRTNTGIVVFAKMNKTAAVEIKIMTIHPLYKKRIWKKRKYLVHNDLGAKVGDKVTFVECKPISKRVHWTIVEKLEAGSGKLD</sequence>
<comment type="caution">
    <text evidence="4">The sequence shown here is derived from an EMBL/GenBank/DDBJ whole genome shotgun (WGS) entry which is preliminary data.</text>
</comment>
<dbReference type="Proteomes" id="UP000228996">
    <property type="component" value="Unassembled WGS sequence"/>
</dbReference>
<dbReference type="GO" id="GO:0006412">
    <property type="term" value="P:translation"/>
    <property type="evidence" value="ECO:0007669"/>
    <property type="project" value="InterPro"/>
</dbReference>
<dbReference type="InterPro" id="IPR012340">
    <property type="entry name" value="NA-bd_OB-fold"/>
</dbReference>
<evidence type="ECO:0000256" key="2">
    <source>
        <dbReference type="ARBA" id="ARBA00022980"/>
    </source>
</evidence>
<dbReference type="PANTHER" id="PTHR10744:SF1">
    <property type="entry name" value="SMALL RIBOSOMAL SUBUNIT PROTEIN US17M"/>
    <property type="match status" value="1"/>
</dbReference>
<keyword evidence="2 4" id="KW-0689">Ribosomal protein</keyword>